<evidence type="ECO:0000313" key="3">
    <source>
        <dbReference type="EMBL" id="PKA72868.1"/>
    </source>
</evidence>
<evidence type="ECO:0000256" key="1">
    <source>
        <dbReference type="SAM" id="MobiDB-lite"/>
    </source>
</evidence>
<sequence>MTYAIRRDNGDVLWFDAITDVAEDYRATVSKHPLSSGSFVSDHTTVDNKKFFIRGILSDADFNLNRPSDEGWRSVTDKQYVNNTETAKPVVITQEGARWRSFIPEVVSQFTASTIPTVTVTPQAKVKTAHAVRSDLIQILEDREPFTLVEYNSNLVARSWSNVVMTGLTFEEDADTGEGLFPSMQMEQVVYTDQLAITIAIRSNKGRQSGVKSDKAMGKGDDAANEKTSNANKSAADVSPYAYNRS</sequence>
<feature type="domain" description="Dit-like phage tail protein N-terminal" evidence="2">
    <location>
        <begin position="15"/>
        <end position="194"/>
    </location>
</feature>
<evidence type="ECO:0000259" key="2">
    <source>
        <dbReference type="Pfam" id="PF21821"/>
    </source>
</evidence>
<protein>
    <recommendedName>
        <fullName evidence="2">Dit-like phage tail protein N-terminal domain-containing protein</fullName>
    </recommendedName>
</protein>
<reference evidence="3 4" key="1">
    <citation type="submission" date="2017-11" db="EMBL/GenBank/DDBJ databases">
        <title>Genome sequencing of a diverse group of Pseudomonas species.</title>
        <authorList>
            <person name="Loper J."/>
        </authorList>
    </citation>
    <scope>NUCLEOTIDE SEQUENCE [LARGE SCALE GENOMIC DNA]</scope>
    <source>
        <strain evidence="3 4">LMG 25716</strain>
    </source>
</reference>
<organism evidence="3 4">
    <name type="scientific">Pseudomonas baetica</name>
    <dbReference type="NCBI Taxonomy" id="674054"/>
    <lineage>
        <taxon>Bacteria</taxon>
        <taxon>Pseudomonadati</taxon>
        <taxon>Pseudomonadota</taxon>
        <taxon>Gammaproteobacteria</taxon>
        <taxon>Pseudomonadales</taxon>
        <taxon>Pseudomonadaceae</taxon>
        <taxon>Pseudomonas</taxon>
    </lineage>
</organism>
<gene>
    <name evidence="3" type="ORF">ATI02_5969</name>
</gene>
<dbReference type="Proteomes" id="UP000232455">
    <property type="component" value="Unassembled WGS sequence"/>
</dbReference>
<evidence type="ECO:0000313" key="4">
    <source>
        <dbReference type="Proteomes" id="UP000232455"/>
    </source>
</evidence>
<dbReference type="Pfam" id="PF21821">
    <property type="entry name" value="Dit_like"/>
    <property type="match status" value="1"/>
</dbReference>
<accession>A0ABX4Q7Z7</accession>
<feature type="region of interest" description="Disordered" evidence="1">
    <location>
        <begin position="207"/>
        <end position="246"/>
    </location>
</feature>
<name>A0ABX4Q7Z7_9PSED</name>
<proteinExistence type="predicted"/>
<feature type="compositionally biased region" description="Basic and acidic residues" evidence="1">
    <location>
        <begin position="212"/>
        <end position="225"/>
    </location>
</feature>
<dbReference type="RefSeq" id="WP_100848131.1">
    <property type="nucleotide sequence ID" value="NZ_PHHE01000001.1"/>
</dbReference>
<dbReference type="InterPro" id="IPR048494">
    <property type="entry name" value="Dit-like_N"/>
</dbReference>
<dbReference type="EMBL" id="PHHE01000001">
    <property type="protein sequence ID" value="PKA72868.1"/>
    <property type="molecule type" value="Genomic_DNA"/>
</dbReference>
<comment type="caution">
    <text evidence="3">The sequence shown here is derived from an EMBL/GenBank/DDBJ whole genome shotgun (WGS) entry which is preliminary data.</text>
</comment>
<keyword evidence="4" id="KW-1185">Reference proteome</keyword>